<organism evidence="2 3">
    <name type="scientific">Microvirga vignae</name>
    <dbReference type="NCBI Taxonomy" id="1225564"/>
    <lineage>
        <taxon>Bacteria</taxon>
        <taxon>Pseudomonadati</taxon>
        <taxon>Pseudomonadota</taxon>
        <taxon>Alphaproteobacteria</taxon>
        <taxon>Hyphomicrobiales</taxon>
        <taxon>Methylobacteriaceae</taxon>
        <taxon>Microvirga</taxon>
    </lineage>
</organism>
<evidence type="ECO:0000259" key="1">
    <source>
        <dbReference type="Pfam" id="PF21834"/>
    </source>
</evidence>
<protein>
    <recommendedName>
        <fullName evidence="1">DUF6894 domain-containing protein</fullName>
    </recommendedName>
</protein>
<dbReference type="AlphaFoldDB" id="A0A0H1R6C3"/>
<proteinExistence type="predicted"/>
<keyword evidence="3" id="KW-1185">Reference proteome</keyword>
<dbReference type="InterPro" id="IPR054189">
    <property type="entry name" value="DUF6894"/>
</dbReference>
<dbReference type="EMBL" id="LCYG01000077">
    <property type="protein sequence ID" value="KLK90589.1"/>
    <property type="molecule type" value="Genomic_DNA"/>
</dbReference>
<evidence type="ECO:0000313" key="3">
    <source>
        <dbReference type="Proteomes" id="UP000035489"/>
    </source>
</evidence>
<comment type="caution">
    <text evidence="2">The sequence shown here is derived from an EMBL/GenBank/DDBJ whole genome shotgun (WGS) entry which is preliminary data.</text>
</comment>
<dbReference type="RefSeq" id="WP_047191738.1">
    <property type="nucleotide sequence ID" value="NZ_LCYG01000077.1"/>
</dbReference>
<gene>
    <name evidence="2" type="ORF">AA309_24965</name>
</gene>
<feature type="domain" description="DUF6894" evidence="1">
    <location>
        <begin position="9"/>
        <end position="81"/>
    </location>
</feature>
<dbReference type="Pfam" id="PF21834">
    <property type="entry name" value="DUF6894"/>
    <property type="match status" value="1"/>
</dbReference>
<dbReference type="PATRIC" id="fig|1225564.3.peg.6489"/>
<sequence>MVNILAMPRYRFFVSNQQDRVRYPRSFDLADADVAKGVALQIARTFAEVVPYWDELSADQRNDFVVEIVDEADQTVLTVPFVGTK</sequence>
<evidence type="ECO:0000313" key="2">
    <source>
        <dbReference type="EMBL" id="KLK90589.1"/>
    </source>
</evidence>
<accession>A0A0H1R6C3</accession>
<reference evidence="2 3" key="1">
    <citation type="submission" date="2015-05" db="EMBL/GenBank/DDBJ databases">
        <title>Draft genome sequence of Microvirga vignae strain BR3299, a novel nitrogen fixing bacteria isolated from Brazil semi-aired region.</title>
        <authorList>
            <person name="Zilli J.E."/>
            <person name="Passos S.R."/>
            <person name="Leite J."/>
            <person name="Baldani J.I."/>
            <person name="Xavier G.R."/>
            <person name="Rumjaneck N.G."/>
            <person name="Simoes-Araujo J.L."/>
        </authorList>
    </citation>
    <scope>NUCLEOTIDE SEQUENCE [LARGE SCALE GENOMIC DNA]</scope>
    <source>
        <strain evidence="2 3">BR3299</strain>
    </source>
</reference>
<name>A0A0H1R6C3_9HYPH</name>
<dbReference type="Proteomes" id="UP000035489">
    <property type="component" value="Unassembled WGS sequence"/>
</dbReference>